<dbReference type="AlphaFoldDB" id="A0A0M0HZI3"/>
<keyword evidence="3" id="KW-1185">Reference proteome</keyword>
<keyword evidence="1" id="KW-0812">Transmembrane</keyword>
<evidence type="ECO:0000313" key="2">
    <source>
        <dbReference type="EMBL" id="KOO07480.1"/>
    </source>
</evidence>
<sequence length="401" mass="45584">MNLERINTDNLVKGVLLVSLIFLFVGHNLFDRKVLLATLLVYLLFCIRFVPVIVKQVMNNYQLVIVLAWCFASVLWSSWVYKSLEEAIIQMMMLMSGVLIAFTFSLNTLLRALTITAYVVVSINLLSLLVLKGNAFSDAGMVGFYNHKNNFGLVMSLSLLICCYDFLVNRRKVSMIFSAAALFLLMLSMSKTSIALFIVCSTVSLAAYQFGGRNKFELVVPIKITSFLLLSFAFLMLALYRFEVLDYLYYSMDEELLTGRGKLWLTMLLHAENNAVYGFGFNAVWGKGELSEIYYTDLFTDNPLWVESLAASDGGYIDLIISIGLIGLFLFTLYIINTGINLFCLIREKGFVLLFSLFLFITLHNVTETTFLFSTNLLWYLFILVSCIATNHFYRARNLNV</sequence>
<evidence type="ECO:0000313" key="3">
    <source>
        <dbReference type="Proteomes" id="UP000037530"/>
    </source>
</evidence>
<dbReference type="EMBL" id="LHPI01000009">
    <property type="protein sequence ID" value="KOO07480.1"/>
    <property type="molecule type" value="Genomic_DNA"/>
</dbReference>
<feature type="transmembrane region" description="Helical" evidence="1">
    <location>
        <begin position="87"/>
        <end position="106"/>
    </location>
</feature>
<keyword evidence="1" id="KW-0472">Membrane</keyword>
<name>A0A0M0HZI3_9VIBR</name>
<evidence type="ECO:0000256" key="1">
    <source>
        <dbReference type="SAM" id="Phobius"/>
    </source>
</evidence>
<feature type="transmembrane region" description="Helical" evidence="1">
    <location>
        <begin position="220"/>
        <end position="242"/>
    </location>
</feature>
<feature type="transmembrane region" description="Helical" evidence="1">
    <location>
        <begin position="61"/>
        <end position="81"/>
    </location>
</feature>
<feature type="transmembrane region" description="Helical" evidence="1">
    <location>
        <begin position="319"/>
        <end position="344"/>
    </location>
</feature>
<comment type="caution">
    <text evidence="2">The sequence shown here is derived from an EMBL/GenBank/DDBJ whole genome shotgun (WGS) entry which is preliminary data.</text>
</comment>
<gene>
    <name evidence="2" type="ORF">AKJ31_11370</name>
</gene>
<feature type="transmembrane region" description="Helical" evidence="1">
    <location>
        <begin position="113"/>
        <end position="131"/>
    </location>
</feature>
<dbReference type="STRING" id="171383.AKJ31_11370"/>
<organism evidence="2 3">
    <name type="scientific">Vibrio hepatarius</name>
    <dbReference type="NCBI Taxonomy" id="171383"/>
    <lineage>
        <taxon>Bacteria</taxon>
        <taxon>Pseudomonadati</taxon>
        <taxon>Pseudomonadota</taxon>
        <taxon>Gammaproteobacteria</taxon>
        <taxon>Vibrionales</taxon>
        <taxon>Vibrionaceae</taxon>
        <taxon>Vibrio</taxon>
        <taxon>Vibrio oreintalis group</taxon>
    </lineage>
</organism>
<dbReference type="PANTHER" id="PTHR37422:SF21">
    <property type="entry name" value="EXOQ-LIKE PROTEIN"/>
    <property type="match status" value="1"/>
</dbReference>
<dbReference type="Proteomes" id="UP000037530">
    <property type="component" value="Unassembled WGS sequence"/>
</dbReference>
<proteinExistence type="predicted"/>
<feature type="transmembrane region" description="Helical" evidence="1">
    <location>
        <begin position="151"/>
        <end position="168"/>
    </location>
</feature>
<protein>
    <submittedName>
        <fullName evidence="2">Uncharacterized protein</fullName>
    </submittedName>
</protein>
<feature type="transmembrane region" description="Helical" evidence="1">
    <location>
        <begin position="351"/>
        <end position="371"/>
    </location>
</feature>
<keyword evidence="1" id="KW-1133">Transmembrane helix</keyword>
<dbReference type="PANTHER" id="PTHR37422">
    <property type="entry name" value="TEICHURONIC ACID BIOSYNTHESIS PROTEIN TUAE"/>
    <property type="match status" value="1"/>
</dbReference>
<dbReference type="RefSeq" id="WP_053409218.1">
    <property type="nucleotide sequence ID" value="NZ_DAIPHI010000026.1"/>
</dbReference>
<feature type="transmembrane region" description="Helical" evidence="1">
    <location>
        <begin position="36"/>
        <end position="54"/>
    </location>
</feature>
<reference evidence="3" key="1">
    <citation type="submission" date="2015-08" db="EMBL/GenBank/DDBJ databases">
        <title>Vibrio galatheae sp. nov., a novel member of the Vibrionaceae family isolated from the Solomon Islands.</title>
        <authorList>
            <person name="Giubergia S."/>
            <person name="Machado H."/>
            <person name="Mateiu R.V."/>
            <person name="Gram L."/>
        </authorList>
    </citation>
    <scope>NUCLEOTIDE SEQUENCE [LARGE SCALE GENOMIC DNA]</scope>
    <source>
        <strain evidence="3">DSM 19134</strain>
    </source>
</reference>
<feature type="transmembrane region" description="Helical" evidence="1">
    <location>
        <begin position="180"/>
        <end position="208"/>
    </location>
</feature>
<dbReference type="InterPro" id="IPR051533">
    <property type="entry name" value="WaaL-like"/>
</dbReference>
<dbReference type="OrthoDB" id="4391260at2"/>
<feature type="transmembrane region" description="Helical" evidence="1">
    <location>
        <begin position="377"/>
        <end position="394"/>
    </location>
</feature>
<dbReference type="PATRIC" id="fig|171383.3.peg.2321"/>
<accession>A0A0M0HZI3</accession>
<feature type="transmembrane region" description="Helical" evidence="1">
    <location>
        <begin position="12"/>
        <end position="30"/>
    </location>
</feature>